<reference evidence="1" key="2">
    <citation type="journal article" date="2021" name="Sci. Rep.">
        <title>The distribution of antibiotic resistance genes in chicken gut microbiota commensals.</title>
        <authorList>
            <person name="Juricova H."/>
            <person name="Matiasovicova J."/>
            <person name="Kubasova T."/>
            <person name="Cejkova D."/>
            <person name="Rychlik I."/>
        </authorList>
    </citation>
    <scope>NUCLEOTIDE SEQUENCE</scope>
    <source>
        <strain evidence="1">An582</strain>
    </source>
</reference>
<dbReference type="RefSeq" id="WP_204906602.1">
    <property type="nucleotide sequence ID" value="NZ_JACJKS010000009.1"/>
</dbReference>
<comment type="caution">
    <text evidence="1">The sequence shown here is derived from an EMBL/GenBank/DDBJ whole genome shotgun (WGS) entry which is preliminary data.</text>
</comment>
<gene>
    <name evidence="1" type="ORF">H6A20_07930</name>
</gene>
<reference evidence="1" key="1">
    <citation type="submission" date="2020-08" db="EMBL/GenBank/DDBJ databases">
        <authorList>
            <person name="Cejkova D."/>
            <person name="Kubasova T."/>
            <person name="Jahodarova E."/>
            <person name="Rychlik I."/>
        </authorList>
    </citation>
    <scope>NUCLEOTIDE SEQUENCE</scope>
    <source>
        <strain evidence="1">An582</strain>
    </source>
</reference>
<protein>
    <submittedName>
        <fullName evidence="1">Uncharacterized protein</fullName>
    </submittedName>
</protein>
<dbReference type="Proteomes" id="UP000705508">
    <property type="component" value="Unassembled WGS sequence"/>
</dbReference>
<evidence type="ECO:0000313" key="1">
    <source>
        <dbReference type="EMBL" id="MBM6948586.1"/>
    </source>
</evidence>
<accession>A0A938XBP0</accession>
<name>A0A938XBP0_9CLOT</name>
<evidence type="ECO:0000313" key="2">
    <source>
        <dbReference type="Proteomes" id="UP000705508"/>
    </source>
</evidence>
<organism evidence="1 2">
    <name type="scientific">Mordavella massiliensis</name>
    <dbReference type="NCBI Taxonomy" id="1871024"/>
    <lineage>
        <taxon>Bacteria</taxon>
        <taxon>Bacillati</taxon>
        <taxon>Bacillota</taxon>
        <taxon>Clostridia</taxon>
        <taxon>Eubacteriales</taxon>
        <taxon>Clostridiaceae</taxon>
        <taxon>Mordavella</taxon>
    </lineage>
</organism>
<dbReference type="EMBL" id="JACJKS010000009">
    <property type="protein sequence ID" value="MBM6948586.1"/>
    <property type="molecule type" value="Genomic_DNA"/>
</dbReference>
<sequence length="318" mass="37885">MKIKSDRAQRIREQIMKTAQDCIDEAGQERPEVKWLREKFAYMQEKYALKSRTQTDRFLYERMYGREADTPAAYLKIRYWRTGRYTPVNREQCRRLGEALELSATDRRYLLQGYYDRRDVAYDSPADWDSPECRDQRALLSQLAGEYMDRKTEAELSALKIRPEERHAYFRHVYFTDAFRYVKVPKERIMKSLGKHITSTRYDSELRRQMHLQGEIPRKTMLRHLLILNAPELAREKIDAQLAFLGYLPLCEEHTMAGGERLDRLLIRLLEGYAWVYDPGKPQESGAWLQETCRELDAFFAGRGEPRMRFMHFKALEL</sequence>
<proteinExistence type="predicted"/>
<dbReference type="AlphaFoldDB" id="A0A938XBP0"/>